<proteinExistence type="predicted"/>
<gene>
    <name evidence="2" type="ordered locus">BN6_51390</name>
</gene>
<keyword evidence="1 2" id="KW-0808">Transferase</keyword>
<keyword evidence="3" id="KW-1185">Reference proteome</keyword>
<dbReference type="InterPro" id="IPR044855">
    <property type="entry name" value="CoA-Trfase_III_dom3_sf"/>
</dbReference>
<dbReference type="InterPro" id="IPR003673">
    <property type="entry name" value="CoA-Trfase_fam_III"/>
</dbReference>
<organism evidence="2 3">
    <name type="scientific">Saccharothrix espanaensis (strain ATCC 51144 / DSM 44229 / JCM 9112 / NBRC 15066 / NRRL 15764)</name>
    <dbReference type="NCBI Taxonomy" id="1179773"/>
    <lineage>
        <taxon>Bacteria</taxon>
        <taxon>Bacillati</taxon>
        <taxon>Actinomycetota</taxon>
        <taxon>Actinomycetes</taxon>
        <taxon>Pseudonocardiales</taxon>
        <taxon>Pseudonocardiaceae</taxon>
        <taxon>Saccharothrix</taxon>
    </lineage>
</organism>
<evidence type="ECO:0000313" key="3">
    <source>
        <dbReference type="Proteomes" id="UP000006281"/>
    </source>
</evidence>
<dbReference type="STRING" id="1179773.BN6_51390"/>
<name>K0JX05_SACES</name>
<dbReference type="PANTHER" id="PTHR48207">
    <property type="entry name" value="SUCCINATE--HYDROXYMETHYLGLUTARATE COA-TRANSFERASE"/>
    <property type="match status" value="1"/>
</dbReference>
<dbReference type="Proteomes" id="UP000006281">
    <property type="component" value="Chromosome"/>
</dbReference>
<reference evidence="2 3" key="1">
    <citation type="journal article" date="2012" name="BMC Genomics">
        <title>Complete genome sequence of Saccharothrix espanaensis DSM 44229T and comparison to the other completely sequenced Pseudonocardiaceae.</title>
        <authorList>
            <person name="Strobel T."/>
            <person name="Al-Dilaimi A."/>
            <person name="Blom J."/>
            <person name="Gessner A."/>
            <person name="Kalinowski J."/>
            <person name="Luzhetska M."/>
            <person name="Puhler A."/>
            <person name="Szczepanowski R."/>
            <person name="Bechthold A."/>
            <person name="Ruckert C."/>
        </authorList>
    </citation>
    <scope>NUCLEOTIDE SEQUENCE [LARGE SCALE GENOMIC DNA]</scope>
    <source>
        <strain evidence="3">ATCC 51144 / DSM 44229 / JCM 9112 / NBRC 15066 / NRRL 15764</strain>
    </source>
</reference>
<sequence>MPDEVDPIGDKPLSGIKIVDLTRVLAGPYCTMILADHGARVIKVERPPGGDDSRHFGSYGHGRSAYFDSVNRNKESIALDLRSAPDREVFEELLADADVLTENFRPGVMRRLGYGWPELHARFPSLIHGSVSGFGGEGSPHRDRPAYDMVVQGMSGMMSVTGQPGGPPTRVGVSVGDLAAGLFLTVGITMSLLRRARTGVGNQVDIAMLDCQLALLEYSIGRHLTTGETPGPVGTYRPAVPPPFGSFRTADGYLVIAAGNDKLFAALCTALGRPDLAQDSRFVQGEARKDHEPALQREIEALLAQAGTGHWCAVLGAAGVPCGPINTVDRMLADPHVAARSMLVDVDGGGALPKVVGTPIKFSDVADLTRVTAAPDLDQDRARILAELAARTGGVREWS</sequence>
<dbReference type="RefSeq" id="WP_015102517.1">
    <property type="nucleotide sequence ID" value="NC_019673.1"/>
</dbReference>
<dbReference type="GO" id="GO:0008410">
    <property type="term" value="F:CoA-transferase activity"/>
    <property type="evidence" value="ECO:0007669"/>
    <property type="project" value="TreeGrafter"/>
</dbReference>
<evidence type="ECO:0000313" key="2">
    <source>
        <dbReference type="EMBL" id="CCH32405.1"/>
    </source>
</evidence>
<dbReference type="BioCyc" id="SESP1179773:BN6_RS24870-MONOMER"/>
<dbReference type="SUPFAM" id="SSF89796">
    <property type="entry name" value="CoA-transferase family III (CaiB/BaiF)"/>
    <property type="match status" value="1"/>
</dbReference>
<dbReference type="HOGENOM" id="CLU_033975_0_0_11"/>
<dbReference type="InterPro" id="IPR023606">
    <property type="entry name" value="CoA-Trfase_III_dom_1_sf"/>
</dbReference>
<evidence type="ECO:0000256" key="1">
    <source>
        <dbReference type="ARBA" id="ARBA00022679"/>
    </source>
</evidence>
<dbReference type="Pfam" id="PF02515">
    <property type="entry name" value="CoA_transf_3"/>
    <property type="match status" value="1"/>
</dbReference>
<dbReference type="EMBL" id="HE804045">
    <property type="protein sequence ID" value="CCH32405.1"/>
    <property type="molecule type" value="Genomic_DNA"/>
</dbReference>
<dbReference type="Gene3D" id="3.40.50.10540">
    <property type="entry name" value="Crotonobetainyl-coa:carnitine coa-transferase, domain 1"/>
    <property type="match status" value="1"/>
</dbReference>
<dbReference type="InterPro" id="IPR050483">
    <property type="entry name" value="CoA-transferase_III_domain"/>
</dbReference>
<accession>K0JX05</accession>
<dbReference type="AlphaFoldDB" id="K0JX05"/>
<dbReference type="PATRIC" id="fig|1179773.3.peg.5165"/>
<dbReference type="KEGG" id="sesp:BN6_51390"/>
<dbReference type="eggNOG" id="COG1804">
    <property type="taxonomic scope" value="Bacteria"/>
</dbReference>
<dbReference type="Gene3D" id="3.30.1540.10">
    <property type="entry name" value="formyl-coa transferase, domain 3"/>
    <property type="match status" value="1"/>
</dbReference>
<dbReference type="PANTHER" id="PTHR48207:SF3">
    <property type="entry name" value="SUCCINATE--HYDROXYMETHYLGLUTARATE COA-TRANSFERASE"/>
    <property type="match status" value="1"/>
</dbReference>
<protein>
    <submittedName>
        <fullName evidence="2">CoA-transferase</fullName>
    </submittedName>
</protein>